<evidence type="ECO:0000313" key="3">
    <source>
        <dbReference type="Proteomes" id="UP000008986"/>
    </source>
</evidence>
<name>C9DGJ1_BPW14</name>
<dbReference type="Proteomes" id="UP000008986">
    <property type="component" value="Segment"/>
</dbReference>
<keyword evidence="3" id="KW-1185">Reference proteome</keyword>
<sequence>MLVRIILAIGFTIVGVLGIRNFRLCRGGRTTHELSSLLSVMVALLGVFLIWITPFNFSTQTPYGFGVIGFCWIVIISNLVNIHQVRVENDHDRVS</sequence>
<keyword evidence="1" id="KW-0472">Membrane</keyword>
<feature type="transmembrane region" description="Helical" evidence="1">
    <location>
        <begin position="34"/>
        <end position="57"/>
    </location>
</feature>
<dbReference type="RefSeq" id="YP_003359074.1">
    <property type="nucleotide sequence ID" value="NC_013697.1"/>
</dbReference>
<dbReference type="EMBL" id="GQ357915">
    <property type="protein sequence ID" value="ACV50242.1"/>
    <property type="molecule type" value="Genomic_DNA"/>
</dbReference>
<organism evidence="2 3">
    <name type="scientific">Delftia phage PhiW-14</name>
    <name type="common">Deftia acidovorans bacteriophage phiW-14</name>
    <dbReference type="NCBI Taxonomy" id="665032"/>
    <lineage>
        <taxon>Viruses</taxon>
        <taxon>Duplodnaviria</taxon>
        <taxon>Heunggongvirae</taxon>
        <taxon>Uroviricota</taxon>
        <taxon>Caudoviricetes</taxon>
        <taxon>Ionavirus</taxon>
        <taxon>Ionavirus W14</taxon>
    </lineage>
</organism>
<feature type="transmembrane region" description="Helical" evidence="1">
    <location>
        <begin position="63"/>
        <end position="82"/>
    </location>
</feature>
<organismHost>
    <name type="scientific">Delftia acidovorans</name>
    <name type="common">Pseudomonas acidovorans</name>
    <name type="synonym">Comamonas acidovorans</name>
    <dbReference type="NCBI Taxonomy" id="80866"/>
</organismHost>
<evidence type="ECO:0000313" key="2">
    <source>
        <dbReference type="EMBL" id="ACV50242.1"/>
    </source>
</evidence>
<feature type="transmembrane region" description="Helical" evidence="1">
    <location>
        <begin position="6"/>
        <end position="22"/>
    </location>
</feature>
<protein>
    <submittedName>
        <fullName evidence="2">Uncharacterized protein</fullName>
    </submittedName>
</protein>
<dbReference type="KEGG" id="vg:8684168"/>
<accession>C9DGJ1</accession>
<gene>
    <name evidence="2" type="primary">220</name>
</gene>
<reference evidence="3" key="1">
    <citation type="submission" date="2009-07" db="EMBL/GenBank/DDBJ databases">
        <authorList>
            <person name="Kropinski A.M."/>
            <person name="Villegas A."/>
            <person name="Lingohr E.J."/>
        </authorList>
    </citation>
    <scope>NUCLEOTIDE SEQUENCE [LARGE SCALE GENOMIC DNA]</scope>
</reference>
<proteinExistence type="predicted"/>
<evidence type="ECO:0000256" key="1">
    <source>
        <dbReference type="SAM" id="Phobius"/>
    </source>
</evidence>
<dbReference type="GeneID" id="8684168"/>
<keyword evidence="1" id="KW-1133">Transmembrane helix</keyword>
<keyword evidence="1" id="KW-0812">Transmembrane</keyword>